<evidence type="ECO:0000313" key="1">
    <source>
        <dbReference type="EMBL" id="KAI5660205.1"/>
    </source>
</evidence>
<keyword evidence="2" id="KW-1185">Reference proteome</keyword>
<proteinExistence type="predicted"/>
<organism evidence="1 2">
    <name type="scientific">Catharanthus roseus</name>
    <name type="common">Madagascar periwinkle</name>
    <name type="synonym">Vinca rosea</name>
    <dbReference type="NCBI Taxonomy" id="4058"/>
    <lineage>
        <taxon>Eukaryota</taxon>
        <taxon>Viridiplantae</taxon>
        <taxon>Streptophyta</taxon>
        <taxon>Embryophyta</taxon>
        <taxon>Tracheophyta</taxon>
        <taxon>Spermatophyta</taxon>
        <taxon>Magnoliopsida</taxon>
        <taxon>eudicotyledons</taxon>
        <taxon>Gunneridae</taxon>
        <taxon>Pentapetalae</taxon>
        <taxon>asterids</taxon>
        <taxon>lamiids</taxon>
        <taxon>Gentianales</taxon>
        <taxon>Apocynaceae</taxon>
        <taxon>Rauvolfioideae</taxon>
        <taxon>Vinceae</taxon>
        <taxon>Catharanthinae</taxon>
        <taxon>Catharanthus</taxon>
    </lineage>
</organism>
<sequence>MTTRVAVSSPLSTTFAPSTTKLFCPSFQPHILPSQRSRDTHFKISAKLGGSEGEAKKGGKKKFITREEEPEQYWQTAGEREGENPMKTPLPYIIIFDFNDPFDPIVLFKLSVDPFIIRNRILRALYSTKEMKLCCLHGRNSVGSGIAELISRSKAFSLYRLTFRDRKKVSYSNFPFLNLSDALLSKIESSSSSDDDGTGAGGLRRGPWTAEEDTLLIHYIASHGEGRWNLLAKRSGLKRTGKSCRLRWLNYLKPDVKRGNLTPQEQLVILDLHSKWGNRWSKIAQHLPGRTDNEIKNYWRTRVQKQARHLKIDSNSTQFQELIRCVWMPRLIQKIQLDQSSSWDSSLINSASPDHQVLCNSSSAAAVAAQQEELGARILDQNVDFFQSQGEINYNVDNNSSYDMDAFSLQGPFDIYNGSLDQNNWIEGDEFIYGLWNVDDLSQFRGR</sequence>
<dbReference type="Proteomes" id="UP001060085">
    <property type="component" value="Linkage Group LG06"/>
</dbReference>
<gene>
    <name evidence="1" type="ORF">M9H77_28998</name>
</gene>
<reference evidence="2" key="1">
    <citation type="journal article" date="2023" name="Nat. Plants">
        <title>Single-cell RNA sequencing provides a high-resolution roadmap for understanding the multicellular compartmentation of specialized metabolism.</title>
        <authorList>
            <person name="Sun S."/>
            <person name="Shen X."/>
            <person name="Li Y."/>
            <person name="Li Y."/>
            <person name="Wang S."/>
            <person name="Li R."/>
            <person name="Zhang H."/>
            <person name="Shen G."/>
            <person name="Guo B."/>
            <person name="Wei J."/>
            <person name="Xu J."/>
            <person name="St-Pierre B."/>
            <person name="Chen S."/>
            <person name="Sun C."/>
        </authorList>
    </citation>
    <scope>NUCLEOTIDE SEQUENCE [LARGE SCALE GENOMIC DNA]</scope>
</reference>
<protein>
    <submittedName>
        <fullName evidence="1">Uncharacterized protein</fullName>
    </submittedName>
</protein>
<comment type="caution">
    <text evidence="1">The sequence shown here is derived from an EMBL/GenBank/DDBJ whole genome shotgun (WGS) entry which is preliminary data.</text>
</comment>
<name>A0ACC0AH67_CATRO</name>
<evidence type="ECO:0000313" key="2">
    <source>
        <dbReference type="Proteomes" id="UP001060085"/>
    </source>
</evidence>
<dbReference type="EMBL" id="CM044706">
    <property type="protein sequence ID" value="KAI5660205.1"/>
    <property type="molecule type" value="Genomic_DNA"/>
</dbReference>
<accession>A0ACC0AH67</accession>